<evidence type="ECO:0000256" key="1">
    <source>
        <dbReference type="SAM" id="MobiDB-lite"/>
    </source>
</evidence>
<reference evidence="2" key="1">
    <citation type="submission" date="2021-02" db="EMBL/GenBank/DDBJ databases">
        <authorList>
            <person name="Nowell W R."/>
        </authorList>
    </citation>
    <scope>NUCLEOTIDE SEQUENCE</scope>
</reference>
<feature type="compositionally biased region" description="Polar residues" evidence="1">
    <location>
        <begin position="433"/>
        <end position="459"/>
    </location>
</feature>
<dbReference type="Proteomes" id="UP000663887">
    <property type="component" value="Unassembled WGS sequence"/>
</dbReference>
<feature type="region of interest" description="Disordered" evidence="1">
    <location>
        <begin position="100"/>
        <end position="170"/>
    </location>
</feature>
<accession>A0A816XA28</accession>
<comment type="caution">
    <text evidence="2">The sequence shown here is derived from an EMBL/GenBank/DDBJ whole genome shotgun (WGS) entry which is preliminary data.</text>
</comment>
<feature type="compositionally biased region" description="Acidic residues" evidence="1">
    <location>
        <begin position="123"/>
        <end position="151"/>
    </location>
</feature>
<feature type="region of interest" description="Disordered" evidence="1">
    <location>
        <begin position="433"/>
        <end position="468"/>
    </location>
</feature>
<sequence>MYCCLTRMGCAQPSTSVLPQNHIPIERLYDSRGYPLMRTSPTTMITAAPIPSYVKSALKKTAPYETLQTDDRNLFRQRKPFATNKTVNFDEQVLVKARTPTPNKSWYEKKSSTMPMRHNPRNDDDDDDYDNDEEEEEEGNDDEVYSDEEQESNEHMDKKSYIPRLGTPTTLIKGNQPNAFWSKTNAIGFTPSTASLLRNESFPLNTQQQHNFHRNTSAAENPIASSGNRIKVRRRLPQFGPPQILPDSPYESLRQSSGISLYQSIAQPSAFTVRRSAAQLSTVFLHQSPGPSSTISAFRIPQQASLHLSTSLQPKTTAAQQLPSQPSSISAYHLPAKASVVSAYQYPPVQPQTGSTQLFSVQNSIAPSYQSISAQAQTSSLHQYPLQTSLVSAAQIPTQPSMAPSVQHLPIPTHQISLQPSSETVHVQQTLPNTKSVPIEQQSSLTKSEPSLSTIYNVSQHRRTENVT</sequence>
<proteinExistence type="predicted"/>
<evidence type="ECO:0000313" key="2">
    <source>
        <dbReference type="EMBL" id="CAF2143032.1"/>
    </source>
</evidence>
<evidence type="ECO:0000313" key="3">
    <source>
        <dbReference type="Proteomes" id="UP000663887"/>
    </source>
</evidence>
<dbReference type="AlphaFoldDB" id="A0A816XA28"/>
<gene>
    <name evidence="2" type="ORF">XDN619_LOCUS27118</name>
</gene>
<name>A0A816XA28_9BILA</name>
<dbReference type="EMBL" id="CAJNRG010012764">
    <property type="protein sequence ID" value="CAF2143032.1"/>
    <property type="molecule type" value="Genomic_DNA"/>
</dbReference>
<protein>
    <submittedName>
        <fullName evidence="2">Uncharacterized protein</fullName>
    </submittedName>
</protein>
<organism evidence="2 3">
    <name type="scientific">Rotaria magnacalcarata</name>
    <dbReference type="NCBI Taxonomy" id="392030"/>
    <lineage>
        <taxon>Eukaryota</taxon>
        <taxon>Metazoa</taxon>
        <taxon>Spiralia</taxon>
        <taxon>Gnathifera</taxon>
        <taxon>Rotifera</taxon>
        <taxon>Eurotatoria</taxon>
        <taxon>Bdelloidea</taxon>
        <taxon>Philodinida</taxon>
        <taxon>Philodinidae</taxon>
        <taxon>Rotaria</taxon>
    </lineage>
</organism>